<evidence type="ECO:0000256" key="1">
    <source>
        <dbReference type="ARBA" id="ARBA00005109"/>
    </source>
</evidence>
<gene>
    <name evidence="9" type="ORF">OS493_010848</name>
</gene>
<keyword evidence="5" id="KW-0560">Oxidoreductase</keyword>
<evidence type="ECO:0000256" key="6">
    <source>
        <dbReference type="ARBA" id="ARBA00023027"/>
    </source>
</evidence>
<evidence type="ECO:0000259" key="8">
    <source>
        <dbReference type="Pfam" id="PF14833"/>
    </source>
</evidence>
<comment type="pathway">
    <text evidence="1">Amino-acid degradation; L-valine degradation.</text>
</comment>
<dbReference type="EC" id="1.1.1.31" evidence="3"/>
<dbReference type="PANTHER" id="PTHR22981">
    <property type="entry name" value="3-HYDROXYISOBUTYRATE DEHYDROGENASE-RELATED"/>
    <property type="match status" value="1"/>
</dbReference>
<evidence type="ECO:0000313" key="9">
    <source>
        <dbReference type="EMBL" id="KAJ7380137.1"/>
    </source>
</evidence>
<dbReference type="GO" id="GO:0006574">
    <property type="term" value="P:L-valine catabolic process"/>
    <property type="evidence" value="ECO:0007669"/>
    <property type="project" value="TreeGrafter"/>
</dbReference>
<dbReference type="Pfam" id="PF14833">
    <property type="entry name" value="NAD_binding_11"/>
    <property type="match status" value="1"/>
</dbReference>
<dbReference type="GO" id="GO:0008442">
    <property type="term" value="F:3-hydroxyisobutyrate dehydrogenase activity"/>
    <property type="evidence" value="ECO:0007669"/>
    <property type="project" value="UniProtKB-EC"/>
</dbReference>
<dbReference type="InterPro" id="IPR029154">
    <property type="entry name" value="HIBADH-like_NADP-bd"/>
</dbReference>
<dbReference type="EMBL" id="MU826354">
    <property type="protein sequence ID" value="KAJ7380137.1"/>
    <property type="molecule type" value="Genomic_DNA"/>
</dbReference>
<dbReference type="InterPro" id="IPR013328">
    <property type="entry name" value="6PGD_dom2"/>
</dbReference>
<evidence type="ECO:0000256" key="7">
    <source>
        <dbReference type="ARBA" id="ARBA00049197"/>
    </source>
</evidence>
<evidence type="ECO:0000256" key="2">
    <source>
        <dbReference type="ARBA" id="ARBA00006013"/>
    </source>
</evidence>
<comment type="catalytic activity">
    <reaction evidence="7">
        <text>3-hydroxy-2-methylpropanoate + NAD(+) = 2-methyl-3-oxopropanoate + NADH + H(+)</text>
        <dbReference type="Rhea" id="RHEA:17681"/>
        <dbReference type="ChEBI" id="CHEBI:11805"/>
        <dbReference type="ChEBI" id="CHEBI:15378"/>
        <dbReference type="ChEBI" id="CHEBI:57540"/>
        <dbReference type="ChEBI" id="CHEBI:57700"/>
        <dbReference type="ChEBI" id="CHEBI:57945"/>
        <dbReference type="EC" id="1.1.1.31"/>
    </reaction>
</comment>
<accession>A0A9W9ZEJ2</accession>
<name>A0A9W9ZEJ2_9CNID</name>
<dbReference type="OrthoDB" id="435038at2759"/>
<comment type="similarity">
    <text evidence="2">Belongs to the HIBADH-related family. 3-hydroxyisobutyrate dehydrogenase subfamily.</text>
</comment>
<comment type="caution">
    <text evidence="9">The sequence shown here is derived from an EMBL/GenBank/DDBJ whole genome shotgun (WGS) entry which is preliminary data.</text>
</comment>
<dbReference type="SUPFAM" id="SSF48179">
    <property type="entry name" value="6-phosphogluconate dehydrogenase C-terminal domain-like"/>
    <property type="match status" value="1"/>
</dbReference>
<dbReference type="FunFam" id="1.10.1040.10:FF:000006">
    <property type="entry name" value="3-hydroxyisobutyrate dehydrogenase"/>
    <property type="match status" value="1"/>
</dbReference>
<proteinExistence type="inferred from homology"/>
<evidence type="ECO:0000256" key="4">
    <source>
        <dbReference type="ARBA" id="ARBA00022456"/>
    </source>
</evidence>
<sequence>MVGGKDEAYVEKATKLLQHMGKNVIHTGATGTGQAAKICNNLLLAVSMIGVSEATNLGIRLGLEPEMIARVINTSTGRCWSSDTYNPCPGIIEGIPSSNNYQGGLHRS</sequence>
<keyword evidence="10" id="KW-1185">Reference proteome</keyword>
<keyword evidence="6" id="KW-0520">NAD</keyword>
<dbReference type="Proteomes" id="UP001163046">
    <property type="component" value="Unassembled WGS sequence"/>
</dbReference>
<protein>
    <recommendedName>
        <fullName evidence="3">3-hydroxyisobutyrate dehydrogenase</fullName>
        <ecNumber evidence="3">1.1.1.31</ecNumber>
    </recommendedName>
</protein>
<evidence type="ECO:0000256" key="3">
    <source>
        <dbReference type="ARBA" id="ARBA00012991"/>
    </source>
</evidence>
<dbReference type="Gene3D" id="1.10.1040.10">
    <property type="entry name" value="N-(1-d-carboxylethyl)-l-norvaline Dehydrogenase, domain 2"/>
    <property type="match status" value="1"/>
</dbReference>
<reference evidence="9" key="1">
    <citation type="submission" date="2023-01" db="EMBL/GenBank/DDBJ databases">
        <title>Genome assembly of the deep-sea coral Lophelia pertusa.</title>
        <authorList>
            <person name="Herrera S."/>
            <person name="Cordes E."/>
        </authorList>
    </citation>
    <scope>NUCLEOTIDE SEQUENCE</scope>
    <source>
        <strain evidence="9">USNM1676648</strain>
        <tissue evidence="9">Polyp</tissue>
    </source>
</reference>
<dbReference type="GO" id="GO:0005739">
    <property type="term" value="C:mitochondrion"/>
    <property type="evidence" value="ECO:0007669"/>
    <property type="project" value="TreeGrafter"/>
</dbReference>
<dbReference type="GO" id="GO:0051287">
    <property type="term" value="F:NAD binding"/>
    <property type="evidence" value="ECO:0007669"/>
    <property type="project" value="InterPro"/>
</dbReference>
<keyword evidence="4" id="KW-0101">Branched-chain amino acid catabolism</keyword>
<evidence type="ECO:0000313" key="10">
    <source>
        <dbReference type="Proteomes" id="UP001163046"/>
    </source>
</evidence>
<dbReference type="Gene3D" id="3.40.50.720">
    <property type="entry name" value="NAD(P)-binding Rossmann-like Domain"/>
    <property type="match status" value="1"/>
</dbReference>
<dbReference type="InterPro" id="IPR008927">
    <property type="entry name" value="6-PGluconate_DH-like_C_sf"/>
</dbReference>
<dbReference type="PANTHER" id="PTHR22981:SF7">
    <property type="entry name" value="3-HYDROXYISOBUTYRATE DEHYDROGENASE, MITOCHONDRIAL"/>
    <property type="match status" value="1"/>
</dbReference>
<feature type="domain" description="3-hydroxyisobutyrate dehydrogenase-like NAD-binding" evidence="8">
    <location>
        <begin position="31"/>
        <end position="85"/>
    </location>
</feature>
<organism evidence="9 10">
    <name type="scientific">Desmophyllum pertusum</name>
    <dbReference type="NCBI Taxonomy" id="174260"/>
    <lineage>
        <taxon>Eukaryota</taxon>
        <taxon>Metazoa</taxon>
        <taxon>Cnidaria</taxon>
        <taxon>Anthozoa</taxon>
        <taxon>Hexacorallia</taxon>
        <taxon>Scleractinia</taxon>
        <taxon>Caryophylliina</taxon>
        <taxon>Caryophylliidae</taxon>
        <taxon>Desmophyllum</taxon>
    </lineage>
</organism>
<evidence type="ECO:0000256" key="5">
    <source>
        <dbReference type="ARBA" id="ARBA00023002"/>
    </source>
</evidence>
<dbReference type="AlphaFoldDB" id="A0A9W9ZEJ2"/>